<evidence type="ECO:0000259" key="10">
    <source>
        <dbReference type="Pfam" id="PF13802"/>
    </source>
</evidence>
<proteinExistence type="inferred from homology"/>
<dbReference type="FunFam" id="2.60.40.1180:FF:000044">
    <property type="entry name" value="Alpha-glucosidase 1"/>
    <property type="match status" value="1"/>
</dbReference>
<evidence type="ECO:0000256" key="4">
    <source>
        <dbReference type="ARBA" id="ARBA00023180"/>
    </source>
</evidence>
<name>A0A2K1JXC8_PHYPA</name>
<feature type="signal peptide" evidence="8">
    <location>
        <begin position="1"/>
        <end position="23"/>
    </location>
</feature>
<dbReference type="Gramene" id="Pp3c10_1820V3.3">
    <property type="protein sequence ID" value="Pp3c10_1820V3.3"/>
    <property type="gene ID" value="Pp3c10_1820"/>
</dbReference>
<keyword evidence="5 7" id="KW-0326">Glycosidase</keyword>
<dbReference type="Pfam" id="PF13802">
    <property type="entry name" value="Gal_mutarotas_2"/>
    <property type="match status" value="1"/>
</dbReference>
<dbReference type="EnsemblPlants" id="Pp3c10_1820V3.3">
    <property type="protein sequence ID" value="Pp3c10_1820V3.3"/>
    <property type="gene ID" value="Pp3c10_1820"/>
</dbReference>
<dbReference type="Pfam" id="PF01055">
    <property type="entry name" value="Glyco_hydro_31_2nd"/>
    <property type="match status" value="1"/>
</dbReference>
<evidence type="ECO:0000313" key="13">
    <source>
        <dbReference type="EnsemblPlants" id="Pp3c10_1820V3.1"/>
    </source>
</evidence>
<dbReference type="KEGG" id="ppp:112287571"/>
<reference evidence="12 14" key="2">
    <citation type="journal article" date="2018" name="Plant J.">
        <title>The Physcomitrella patens chromosome-scale assembly reveals moss genome structure and evolution.</title>
        <authorList>
            <person name="Lang D."/>
            <person name="Ullrich K.K."/>
            <person name="Murat F."/>
            <person name="Fuchs J."/>
            <person name="Jenkins J."/>
            <person name="Haas F.B."/>
            <person name="Piednoel M."/>
            <person name="Gundlach H."/>
            <person name="Van Bel M."/>
            <person name="Meyberg R."/>
            <person name="Vives C."/>
            <person name="Morata J."/>
            <person name="Symeonidi A."/>
            <person name="Hiss M."/>
            <person name="Muchero W."/>
            <person name="Kamisugi Y."/>
            <person name="Saleh O."/>
            <person name="Blanc G."/>
            <person name="Decker E.L."/>
            <person name="van Gessel N."/>
            <person name="Grimwood J."/>
            <person name="Hayes R.D."/>
            <person name="Graham S.W."/>
            <person name="Gunter L.E."/>
            <person name="McDaniel S.F."/>
            <person name="Hoernstein S.N.W."/>
            <person name="Larsson A."/>
            <person name="Li F.W."/>
            <person name="Perroud P.F."/>
            <person name="Phillips J."/>
            <person name="Ranjan P."/>
            <person name="Rokshar D.S."/>
            <person name="Rothfels C.J."/>
            <person name="Schneider L."/>
            <person name="Shu S."/>
            <person name="Stevenson D.W."/>
            <person name="Thummler F."/>
            <person name="Tillich M."/>
            <person name="Villarreal Aguilar J.C."/>
            <person name="Widiez T."/>
            <person name="Wong G.K."/>
            <person name="Wymore A."/>
            <person name="Zhang Y."/>
            <person name="Zimmer A.D."/>
            <person name="Quatrano R.S."/>
            <person name="Mayer K.F.X."/>
            <person name="Goodstein D."/>
            <person name="Casacuberta J.M."/>
            <person name="Vandepoele K."/>
            <person name="Reski R."/>
            <person name="Cuming A.C."/>
            <person name="Tuskan G.A."/>
            <person name="Maumus F."/>
            <person name="Salse J."/>
            <person name="Schmutz J."/>
            <person name="Rensing S.A."/>
        </authorList>
    </citation>
    <scope>NUCLEOTIDE SEQUENCE [LARGE SCALE GENOMIC DNA]</scope>
    <source>
        <strain evidence="13 14">cv. Gransden 2004</strain>
    </source>
</reference>
<dbReference type="PANTHER" id="PTHR22762">
    <property type="entry name" value="ALPHA-GLUCOSIDASE"/>
    <property type="match status" value="1"/>
</dbReference>
<dbReference type="SUPFAM" id="SSF74650">
    <property type="entry name" value="Galactose mutarotase-like"/>
    <property type="match status" value="1"/>
</dbReference>
<feature type="domain" description="Glycoside hydrolase family 31 N-terminal" evidence="10">
    <location>
        <begin position="133"/>
        <end position="252"/>
    </location>
</feature>
<feature type="chain" id="PRO_5043158216" description="Maltase" evidence="8">
    <location>
        <begin position="24"/>
        <end position="900"/>
    </location>
</feature>
<keyword evidence="4" id="KW-0325">Glycoprotein</keyword>
<dbReference type="InterPro" id="IPR013780">
    <property type="entry name" value="Glyco_hydro_b"/>
</dbReference>
<dbReference type="FunCoup" id="A0A2K1JXC8">
    <property type="interactions" value="1988"/>
</dbReference>
<dbReference type="STRING" id="3218.A0A2K1JXC8"/>
<dbReference type="GO" id="GO:0030246">
    <property type="term" value="F:carbohydrate binding"/>
    <property type="evidence" value="ECO:0007669"/>
    <property type="project" value="InterPro"/>
</dbReference>
<dbReference type="AlphaFoldDB" id="A0A2K1JXC8"/>
<dbReference type="CDD" id="cd06602">
    <property type="entry name" value="GH31_MGAM_SI_GAA"/>
    <property type="match status" value="1"/>
</dbReference>
<dbReference type="SUPFAM" id="SSF51445">
    <property type="entry name" value="(Trans)glycosidases"/>
    <property type="match status" value="1"/>
</dbReference>
<dbReference type="Gene3D" id="2.60.40.1760">
    <property type="entry name" value="glycosyl hydrolase (family 31)"/>
    <property type="match status" value="1"/>
</dbReference>
<dbReference type="Gene3D" id="3.20.20.80">
    <property type="entry name" value="Glycosidases"/>
    <property type="match status" value="1"/>
</dbReference>
<keyword evidence="2 8" id="KW-0732">Signal</keyword>
<dbReference type="GO" id="GO:0005975">
    <property type="term" value="P:carbohydrate metabolic process"/>
    <property type="evidence" value="ECO:0007669"/>
    <property type="project" value="InterPro"/>
</dbReference>
<sequence length="900" mass="101294">MKKRKVAMQLSWLILCWWTCGLALLILSAREHQVEGARSHGTFYELVVVKEYDNKRGFEAKVVVSSESGNHSLGQDISPLSFIVRIEKSTQLQVYISDAAKPRWEVPQSMLPRPTIDSKLPSPTETPLLAVTYTTKPFGFAVTRISTGDVLFNSTPPASGDLEPLFNPLVFKDQYIELSTQLPKSTTLFGLGESTRPDGLKLKKGKNYTLWTTDIAALFADIDLYGAWPFYIEVRDAGVSHGVLLLNSNGMEVSYGEEFLTYRVIGGVLDFYFFPGPSPLDVVDQYTQLVGRPAAQPYWAFGFHQCRWGYKNVTIVKTVVENFKKAGIPLDTMWNDIDYSDRYLDFTHDEERFPLKEWRAFVDELHANDQHYVILVDPGIGSAYNDYKTYSRGLEQDIFLKTENGEPYLGQVWPGPVVYPDFLNPNATLWWTNEVQLFHDQIPFDGMWIDMNEVSNFCTGTYCTWNGTILGGVTECYLQCTDTHTKYDDPPFKINHFGTLESLGHLTASMTAKHFDGTLEYDAHSLYGLAESIATKKALTTVRKKRPFLLSRSTFVASGAHTAHWTGDNKATYNDIAYSIVSVMNSGMAGIPMVGADICGFYDMASDDLCSRWIQTGAFHPFSRAHSSRDNAPKEFYLFKKVTASAKKALGLKYQLLPYYYTLNWEAHTKGYPMVRPLFMAFPTDPKTLDVSYQFLVGNHILVSPVFTENATSVEAYIPKGTWYNMFDFSQIVSKGEKFTLQAPWDVINVHVHEGAIIPMQESALTSAAVRKTPFTLLIPLPNSDSVSSSASGYLFLDDGEEIDMTLSAGQSTLVTFEALVDRRKNGTITSHVEHGEYAMKEGWIVDRVVILGLDSALSFFHVNQKANARVKVLQNDQKLELSGLRIPLGEDFQIDWTYE</sequence>
<dbReference type="PaxDb" id="3218-PP1S245_102V6.1"/>
<dbReference type="Gene3D" id="2.60.40.1180">
    <property type="entry name" value="Golgi alpha-mannosidase II"/>
    <property type="match status" value="2"/>
</dbReference>
<organism evidence="12">
    <name type="scientific">Physcomitrium patens</name>
    <name type="common">Spreading-leaved earth moss</name>
    <name type="synonym">Physcomitrella patens</name>
    <dbReference type="NCBI Taxonomy" id="3218"/>
    <lineage>
        <taxon>Eukaryota</taxon>
        <taxon>Viridiplantae</taxon>
        <taxon>Streptophyta</taxon>
        <taxon>Embryophyta</taxon>
        <taxon>Bryophyta</taxon>
        <taxon>Bryophytina</taxon>
        <taxon>Bryopsida</taxon>
        <taxon>Funariidae</taxon>
        <taxon>Funariales</taxon>
        <taxon>Funariaceae</taxon>
        <taxon>Physcomitrium</taxon>
    </lineage>
</organism>
<accession>A0A2K1JXC8</accession>
<evidence type="ECO:0000256" key="6">
    <source>
        <dbReference type="ARBA" id="ARBA00041343"/>
    </source>
</evidence>
<evidence type="ECO:0000256" key="3">
    <source>
        <dbReference type="ARBA" id="ARBA00022801"/>
    </source>
</evidence>
<keyword evidence="3 7" id="KW-0378">Hydrolase</keyword>
<dbReference type="InterPro" id="IPR017853">
    <property type="entry name" value="GH"/>
</dbReference>
<dbReference type="InterPro" id="IPR011013">
    <property type="entry name" value="Gal_mutarotase_sf_dom"/>
</dbReference>
<dbReference type="InterPro" id="IPR048395">
    <property type="entry name" value="Glyco_hydro_31_C"/>
</dbReference>
<dbReference type="OMA" id="ANGPXAR"/>
<dbReference type="PROSITE" id="PS00129">
    <property type="entry name" value="GLYCOSYL_HYDROL_F31_1"/>
    <property type="match status" value="1"/>
</dbReference>
<dbReference type="GO" id="GO:0004553">
    <property type="term" value="F:hydrolase activity, hydrolyzing O-glycosyl compounds"/>
    <property type="evidence" value="ECO:0000318"/>
    <property type="project" value="GO_Central"/>
</dbReference>
<feature type="domain" description="Glycosyl hydrolase family 31 C-terminal" evidence="11">
    <location>
        <begin position="671"/>
        <end position="758"/>
    </location>
</feature>
<dbReference type="Proteomes" id="UP000006727">
    <property type="component" value="Chromosome 10"/>
</dbReference>
<evidence type="ECO:0000256" key="8">
    <source>
        <dbReference type="SAM" id="SignalP"/>
    </source>
</evidence>
<evidence type="ECO:0000256" key="2">
    <source>
        <dbReference type="ARBA" id="ARBA00022729"/>
    </source>
</evidence>
<dbReference type="Gramene" id="Pp3c10_1820V3.1">
    <property type="protein sequence ID" value="Pp3c10_1820V3.1"/>
    <property type="gene ID" value="Pp3c10_1820"/>
</dbReference>
<dbReference type="InterPro" id="IPR030458">
    <property type="entry name" value="Glyco_hydro_31_AS"/>
</dbReference>
<protein>
    <recommendedName>
        <fullName evidence="6">Maltase</fullName>
    </recommendedName>
</protein>
<feature type="domain" description="Glycoside hydrolase family 31 TIM barrel" evidence="9">
    <location>
        <begin position="293"/>
        <end position="663"/>
    </location>
</feature>
<dbReference type="RefSeq" id="XP_024386446.1">
    <property type="nucleotide sequence ID" value="XM_024530678.2"/>
</dbReference>
<dbReference type="InterPro" id="IPR000322">
    <property type="entry name" value="Glyco_hydro_31_TIM"/>
</dbReference>
<evidence type="ECO:0000256" key="7">
    <source>
        <dbReference type="RuleBase" id="RU361185"/>
    </source>
</evidence>
<dbReference type="EnsemblPlants" id="Pp3c10_1820V3.1">
    <property type="protein sequence ID" value="Pp3c10_1820V3.1"/>
    <property type="gene ID" value="Pp3c10_1820"/>
</dbReference>
<dbReference type="CDD" id="cd14752">
    <property type="entry name" value="GH31_N"/>
    <property type="match status" value="1"/>
</dbReference>
<gene>
    <name evidence="13" type="primary">LOC112287571</name>
    <name evidence="12" type="ORF">PHYPA_013268</name>
</gene>
<dbReference type="InterPro" id="IPR025887">
    <property type="entry name" value="Glyco_hydro_31_N_dom"/>
</dbReference>
<evidence type="ECO:0000313" key="14">
    <source>
        <dbReference type="Proteomes" id="UP000006727"/>
    </source>
</evidence>
<evidence type="ECO:0000256" key="1">
    <source>
        <dbReference type="ARBA" id="ARBA00007806"/>
    </source>
</evidence>
<dbReference type="PANTHER" id="PTHR22762:SF133">
    <property type="entry name" value="P-TYPE DOMAIN-CONTAINING PROTEIN"/>
    <property type="match status" value="1"/>
</dbReference>
<reference evidence="13" key="3">
    <citation type="submission" date="2020-12" db="UniProtKB">
        <authorList>
            <consortium name="EnsemblPlants"/>
        </authorList>
    </citation>
    <scope>IDENTIFICATION</scope>
</reference>
<comment type="similarity">
    <text evidence="1 7">Belongs to the glycosyl hydrolase 31 family.</text>
</comment>
<dbReference type="OrthoDB" id="5839090at2759"/>
<dbReference type="EMBL" id="ABEU02000010">
    <property type="protein sequence ID" value="PNR46149.1"/>
    <property type="molecule type" value="Genomic_DNA"/>
</dbReference>
<keyword evidence="14" id="KW-1185">Reference proteome</keyword>
<evidence type="ECO:0000259" key="11">
    <source>
        <dbReference type="Pfam" id="PF21365"/>
    </source>
</evidence>
<evidence type="ECO:0000256" key="5">
    <source>
        <dbReference type="ARBA" id="ARBA00023295"/>
    </source>
</evidence>
<evidence type="ECO:0000259" key="9">
    <source>
        <dbReference type="Pfam" id="PF01055"/>
    </source>
</evidence>
<dbReference type="SUPFAM" id="SSF51011">
    <property type="entry name" value="Glycosyl hydrolase domain"/>
    <property type="match status" value="1"/>
</dbReference>
<dbReference type="GeneID" id="112287571"/>
<dbReference type="Pfam" id="PF21365">
    <property type="entry name" value="Glyco_hydro_31_3rd"/>
    <property type="match status" value="1"/>
</dbReference>
<evidence type="ECO:0000313" key="12">
    <source>
        <dbReference type="EMBL" id="PNR46149.1"/>
    </source>
</evidence>
<reference evidence="12 14" key="1">
    <citation type="journal article" date="2008" name="Science">
        <title>The Physcomitrella genome reveals evolutionary insights into the conquest of land by plants.</title>
        <authorList>
            <person name="Rensing S."/>
            <person name="Lang D."/>
            <person name="Zimmer A."/>
            <person name="Terry A."/>
            <person name="Salamov A."/>
            <person name="Shapiro H."/>
            <person name="Nishiyama T."/>
            <person name="Perroud P.-F."/>
            <person name="Lindquist E."/>
            <person name="Kamisugi Y."/>
            <person name="Tanahashi T."/>
            <person name="Sakakibara K."/>
            <person name="Fujita T."/>
            <person name="Oishi K."/>
            <person name="Shin-I T."/>
            <person name="Kuroki Y."/>
            <person name="Toyoda A."/>
            <person name="Suzuki Y."/>
            <person name="Hashimoto A."/>
            <person name="Yamaguchi K."/>
            <person name="Sugano A."/>
            <person name="Kohara Y."/>
            <person name="Fujiyama A."/>
            <person name="Anterola A."/>
            <person name="Aoki S."/>
            <person name="Ashton N."/>
            <person name="Barbazuk W.B."/>
            <person name="Barker E."/>
            <person name="Bennetzen J."/>
            <person name="Bezanilla M."/>
            <person name="Blankenship R."/>
            <person name="Cho S.H."/>
            <person name="Dutcher S."/>
            <person name="Estelle M."/>
            <person name="Fawcett J.A."/>
            <person name="Gundlach H."/>
            <person name="Hanada K."/>
            <person name="Heyl A."/>
            <person name="Hicks K.A."/>
            <person name="Hugh J."/>
            <person name="Lohr M."/>
            <person name="Mayer K."/>
            <person name="Melkozernov A."/>
            <person name="Murata T."/>
            <person name="Nelson D."/>
            <person name="Pils B."/>
            <person name="Prigge M."/>
            <person name="Reiss B."/>
            <person name="Renner T."/>
            <person name="Rombauts S."/>
            <person name="Rushton P."/>
            <person name="Sanderfoot A."/>
            <person name="Schween G."/>
            <person name="Shiu S.-H."/>
            <person name="Stueber K."/>
            <person name="Theodoulou F.L."/>
            <person name="Tu H."/>
            <person name="Van de Peer Y."/>
            <person name="Verrier P.J."/>
            <person name="Waters E."/>
            <person name="Wood A."/>
            <person name="Yang L."/>
            <person name="Cove D."/>
            <person name="Cuming A."/>
            <person name="Hasebe M."/>
            <person name="Lucas S."/>
            <person name="Mishler D.B."/>
            <person name="Reski R."/>
            <person name="Grigoriev I."/>
            <person name="Quatrano R.S."/>
            <person name="Boore J.L."/>
        </authorList>
    </citation>
    <scope>NUCLEOTIDE SEQUENCE [LARGE SCALE GENOMIC DNA]</scope>
    <source>
        <strain evidence="13 14">cv. Gransden 2004</strain>
    </source>
</reference>